<comment type="caution">
    <text evidence="7">The sequence shown here is derived from an EMBL/GenBank/DDBJ whole genome shotgun (WGS) entry which is preliminary data.</text>
</comment>
<feature type="transmembrane region" description="Helical" evidence="5">
    <location>
        <begin position="99"/>
        <end position="119"/>
    </location>
</feature>
<dbReference type="PANTHER" id="PTHR23501:SF154">
    <property type="entry name" value="MULTIDRUG-EFFLUX TRANSPORTER RV1634-RELATED"/>
    <property type="match status" value="1"/>
</dbReference>
<proteinExistence type="predicted"/>
<feature type="transmembrane region" description="Helical" evidence="5">
    <location>
        <begin position="131"/>
        <end position="149"/>
    </location>
</feature>
<accession>A0A7Z0IK61</accession>
<keyword evidence="8" id="KW-1185">Reference proteome</keyword>
<dbReference type="InterPro" id="IPR011701">
    <property type="entry name" value="MFS"/>
</dbReference>
<evidence type="ECO:0000256" key="2">
    <source>
        <dbReference type="ARBA" id="ARBA00022692"/>
    </source>
</evidence>
<dbReference type="PROSITE" id="PS50850">
    <property type="entry name" value="MFS"/>
    <property type="match status" value="1"/>
</dbReference>
<organism evidence="7 8">
    <name type="scientific">Naumannella cuiyingiana</name>
    <dbReference type="NCBI Taxonomy" id="1347891"/>
    <lineage>
        <taxon>Bacteria</taxon>
        <taxon>Bacillati</taxon>
        <taxon>Actinomycetota</taxon>
        <taxon>Actinomycetes</taxon>
        <taxon>Propionibacteriales</taxon>
        <taxon>Propionibacteriaceae</taxon>
        <taxon>Naumannella</taxon>
    </lineage>
</organism>
<dbReference type="SUPFAM" id="SSF103473">
    <property type="entry name" value="MFS general substrate transporter"/>
    <property type="match status" value="1"/>
</dbReference>
<dbReference type="Proteomes" id="UP000527616">
    <property type="component" value="Unassembled WGS sequence"/>
</dbReference>
<name>A0A7Z0IK61_9ACTN</name>
<evidence type="ECO:0000259" key="6">
    <source>
        <dbReference type="PROSITE" id="PS50850"/>
    </source>
</evidence>
<dbReference type="InterPro" id="IPR020846">
    <property type="entry name" value="MFS_dom"/>
</dbReference>
<sequence length="481" mass="49649">MPDRPSDVTASTSRSVGGVSVRADGTIRPTPMLIIGMVSGVFSAAFENIAVATAMPEAARDLDGLTYYAWAFTLFVIGQLVGTAVGGRVNDRIGPLRPMLIGFALFAVGLVVAGVAPVWPMLLVGRLTQGLGAGAMFVSLTVVIARLFDDADRARVMAWISAAWVVPAFVGPPIAGWLAERLSWHWVFFSVLPLLLLAAVLVIPIVVRVARAGLLDADADNATPIPLWAPGLAAAAAASLQAAGQSWAAGMAPLAGLFAAVGVVLLVIALPKLMPEGFARMRRGLASVVWCRMIFPGAFFGAESFLPLMLVETRGLSLTLAGAILTVGSLGWALGAWGQSRPWVRGSRNRLVVFGVIAVAVGVGVASIASWLPAAWPGIVALGWVIAGLGMGLAVASTSLVVMTLSPTAQQGRNAASLQIAEGIGVSIFVGLSGTIFAALHPSGNLPLTFGTVASAMMVVAVLALPFALRIGRVSETVPLR</sequence>
<evidence type="ECO:0000256" key="5">
    <source>
        <dbReference type="SAM" id="Phobius"/>
    </source>
</evidence>
<feature type="transmembrane region" description="Helical" evidence="5">
    <location>
        <begin position="285"/>
        <end position="306"/>
    </location>
</feature>
<feature type="transmembrane region" description="Helical" evidence="5">
    <location>
        <begin position="351"/>
        <end position="372"/>
    </location>
</feature>
<protein>
    <submittedName>
        <fullName evidence="7">MFS family permease</fullName>
    </submittedName>
</protein>
<feature type="transmembrane region" description="Helical" evidence="5">
    <location>
        <begin position="318"/>
        <end position="339"/>
    </location>
</feature>
<dbReference type="GO" id="GO:0005886">
    <property type="term" value="C:plasma membrane"/>
    <property type="evidence" value="ECO:0007669"/>
    <property type="project" value="UniProtKB-SubCell"/>
</dbReference>
<reference evidence="7 8" key="1">
    <citation type="submission" date="2020-07" db="EMBL/GenBank/DDBJ databases">
        <title>Sequencing the genomes of 1000 actinobacteria strains.</title>
        <authorList>
            <person name="Klenk H.-P."/>
        </authorList>
    </citation>
    <scope>NUCLEOTIDE SEQUENCE [LARGE SCALE GENOMIC DNA]</scope>
    <source>
        <strain evidence="7 8">DSM 103164</strain>
    </source>
</reference>
<evidence type="ECO:0000256" key="4">
    <source>
        <dbReference type="ARBA" id="ARBA00023136"/>
    </source>
</evidence>
<dbReference type="AlphaFoldDB" id="A0A7Z0IK61"/>
<evidence type="ECO:0000313" key="8">
    <source>
        <dbReference type="Proteomes" id="UP000527616"/>
    </source>
</evidence>
<feature type="transmembrane region" description="Helical" evidence="5">
    <location>
        <begin position="156"/>
        <end position="178"/>
    </location>
</feature>
<feature type="transmembrane region" description="Helical" evidence="5">
    <location>
        <begin position="184"/>
        <end position="207"/>
    </location>
</feature>
<keyword evidence="3 5" id="KW-1133">Transmembrane helix</keyword>
<dbReference type="InterPro" id="IPR036259">
    <property type="entry name" value="MFS_trans_sf"/>
</dbReference>
<dbReference type="Pfam" id="PF07690">
    <property type="entry name" value="MFS_1"/>
    <property type="match status" value="1"/>
</dbReference>
<dbReference type="GO" id="GO:0022857">
    <property type="term" value="F:transmembrane transporter activity"/>
    <property type="evidence" value="ECO:0007669"/>
    <property type="project" value="InterPro"/>
</dbReference>
<feature type="transmembrane region" description="Helical" evidence="5">
    <location>
        <begin position="378"/>
        <end position="403"/>
    </location>
</feature>
<feature type="transmembrane region" description="Helical" evidence="5">
    <location>
        <begin position="67"/>
        <end position="87"/>
    </location>
</feature>
<feature type="transmembrane region" description="Helical" evidence="5">
    <location>
        <begin position="32"/>
        <end position="55"/>
    </location>
</feature>
<dbReference type="Gene3D" id="1.20.1720.10">
    <property type="entry name" value="Multidrug resistance protein D"/>
    <property type="match status" value="1"/>
</dbReference>
<evidence type="ECO:0000256" key="1">
    <source>
        <dbReference type="ARBA" id="ARBA00004651"/>
    </source>
</evidence>
<evidence type="ECO:0000256" key="3">
    <source>
        <dbReference type="ARBA" id="ARBA00022989"/>
    </source>
</evidence>
<comment type="subcellular location">
    <subcellularLocation>
        <location evidence="1">Cell membrane</location>
        <topology evidence="1">Multi-pass membrane protein</topology>
    </subcellularLocation>
</comment>
<evidence type="ECO:0000313" key="7">
    <source>
        <dbReference type="EMBL" id="NYI70173.1"/>
    </source>
</evidence>
<dbReference type="EMBL" id="JACBZS010000001">
    <property type="protein sequence ID" value="NYI70173.1"/>
    <property type="molecule type" value="Genomic_DNA"/>
</dbReference>
<gene>
    <name evidence="7" type="ORF">GGQ54_000733</name>
</gene>
<feature type="transmembrane region" description="Helical" evidence="5">
    <location>
        <begin position="254"/>
        <end position="273"/>
    </location>
</feature>
<keyword evidence="2 5" id="KW-0812">Transmembrane</keyword>
<feature type="transmembrane region" description="Helical" evidence="5">
    <location>
        <begin position="446"/>
        <end position="469"/>
    </location>
</feature>
<feature type="transmembrane region" description="Helical" evidence="5">
    <location>
        <begin position="415"/>
        <end position="440"/>
    </location>
</feature>
<keyword evidence="4 5" id="KW-0472">Membrane</keyword>
<dbReference type="Gene3D" id="1.20.1250.20">
    <property type="entry name" value="MFS general substrate transporter like domains"/>
    <property type="match status" value="1"/>
</dbReference>
<feature type="domain" description="Major facilitator superfamily (MFS) profile" evidence="6">
    <location>
        <begin position="33"/>
        <end position="472"/>
    </location>
</feature>
<dbReference type="RefSeq" id="WP_179444156.1">
    <property type="nucleotide sequence ID" value="NZ_JACBZS010000001.1"/>
</dbReference>
<dbReference type="PANTHER" id="PTHR23501">
    <property type="entry name" value="MAJOR FACILITATOR SUPERFAMILY"/>
    <property type="match status" value="1"/>
</dbReference>